<accession>A0A858R4I6</accession>
<name>A0A858R4I6_9PROT</name>
<dbReference type="Proteomes" id="UP000501891">
    <property type="component" value="Chromosome"/>
</dbReference>
<feature type="region of interest" description="Disordered" evidence="1">
    <location>
        <begin position="316"/>
        <end position="341"/>
    </location>
</feature>
<proteinExistence type="predicted"/>
<dbReference type="FunFam" id="3.40.50.720:FF:000702">
    <property type="entry name" value="NADH dehydrogenase (Ubiquinone)"/>
    <property type="match status" value="1"/>
</dbReference>
<dbReference type="Gene3D" id="3.40.50.720">
    <property type="entry name" value="NAD(P)-binding Rossmann-like Domain"/>
    <property type="match status" value="1"/>
</dbReference>
<dbReference type="GO" id="GO:0044877">
    <property type="term" value="F:protein-containing complex binding"/>
    <property type="evidence" value="ECO:0007669"/>
    <property type="project" value="TreeGrafter"/>
</dbReference>
<dbReference type="InterPro" id="IPR036291">
    <property type="entry name" value="NAD(P)-bd_dom_sf"/>
</dbReference>
<dbReference type="InterPro" id="IPR051207">
    <property type="entry name" value="ComplexI_NDUFA9_subunit"/>
</dbReference>
<reference evidence="3" key="1">
    <citation type="submission" date="2020-04" db="EMBL/GenBank/DDBJ databases">
        <title>A desert anoxygenic phototrophic bacterium fixes CO2 using RubisCO under aerobic conditions.</title>
        <authorList>
            <person name="Tang K."/>
        </authorList>
    </citation>
    <scope>NUCLEOTIDE SEQUENCE [LARGE SCALE GENOMIC DNA]</scope>
    <source>
        <strain evidence="3">MIMtkB3</strain>
    </source>
</reference>
<evidence type="ECO:0000313" key="4">
    <source>
        <dbReference type="Proteomes" id="UP000501891"/>
    </source>
</evidence>
<dbReference type="CDD" id="cd05271">
    <property type="entry name" value="NDUFA9_like_SDR_a"/>
    <property type="match status" value="1"/>
</dbReference>
<dbReference type="PANTHER" id="PTHR12126:SF11">
    <property type="entry name" value="NADH DEHYDROGENASE [UBIQUINONE] 1 ALPHA SUBCOMPLEX SUBUNIT 9, MITOCHONDRIAL"/>
    <property type="match status" value="1"/>
</dbReference>
<evidence type="ECO:0000313" key="3">
    <source>
        <dbReference type="EMBL" id="QJE71996.1"/>
    </source>
</evidence>
<evidence type="ECO:0000259" key="2">
    <source>
        <dbReference type="Pfam" id="PF01370"/>
    </source>
</evidence>
<dbReference type="KEGG" id="acru:HHL28_01745"/>
<dbReference type="AlphaFoldDB" id="A0A858R4I6"/>
<keyword evidence="4" id="KW-1185">Reference proteome</keyword>
<dbReference type="EMBL" id="CP051775">
    <property type="protein sequence ID" value="QJE71996.1"/>
    <property type="molecule type" value="Genomic_DNA"/>
</dbReference>
<organism evidence="3 4">
    <name type="scientific">Aerophototrophica crusticola</name>
    <dbReference type="NCBI Taxonomy" id="1709002"/>
    <lineage>
        <taxon>Bacteria</taxon>
        <taxon>Pseudomonadati</taxon>
        <taxon>Pseudomonadota</taxon>
        <taxon>Alphaproteobacteria</taxon>
        <taxon>Rhodospirillales</taxon>
        <taxon>Rhodospirillaceae</taxon>
        <taxon>Aerophototrophica</taxon>
    </lineage>
</organism>
<gene>
    <name evidence="3" type="ORF">HHL28_01745</name>
</gene>
<protein>
    <submittedName>
        <fullName evidence="3">Complex I NDUFA9 subunit family protein</fullName>
    </submittedName>
</protein>
<dbReference type="InterPro" id="IPR001509">
    <property type="entry name" value="Epimerase_deHydtase"/>
</dbReference>
<dbReference type="Pfam" id="PF01370">
    <property type="entry name" value="Epimerase"/>
    <property type="match status" value="1"/>
</dbReference>
<feature type="domain" description="NAD-dependent epimerase/dehydratase" evidence="2">
    <location>
        <begin position="9"/>
        <end position="218"/>
    </location>
</feature>
<dbReference type="PANTHER" id="PTHR12126">
    <property type="entry name" value="NADH-UBIQUINONE OXIDOREDUCTASE 39 KDA SUBUNIT-RELATED"/>
    <property type="match status" value="1"/>
</dbReference>
<sequence length="341" mass="36249">MVYRYRGAVVFGGSGFLGRHIIQRLAKTGCVIRVPSRHPADGFHLRTLGVPGQIVPLATNIHDDQVVAAAVEGADLVINLIGILAPSGKKNTFDAVQAEAAARIARAAKAAGVERYVHMSALGADANSASAYARSKAAGEQAVLAAFPEATIFRPSIVFGPSDNFFNRFAHMARVLPFLPLIGGGHTRFQPVYVGDVADAVMAALSTTESKGKTYELGGPFTYSFKELLQLTVREIGKPKKWMLNIPFGLAKLQGAILQYLPGKLLTPDQVELLKTDNVVSGRYPGLPDLGIDPTAAEVILPTYLDKFRIGGRYAQSSPQVARPSAPFATKPDATGRGGAV</sequence>
<dbReference type="SUPFAM" id="SSF51735">
    <property type="entry name" value="NAD(P)-binding Rossmann-fold domains"/>
    <property type="match status" value="1"/>
</dbReference>
<evidence type="ECO:0000256" key="1">
    <source>
        <dbReference type="SAM" id="MobiDB-lite"/>
    </source>
</evidence>